<organism evidence="1">
    <name type="scientific">Klebsiella pneumoniae</name>
    <dbReference type="NCBI Taxonomy" id="573"/>
    <lineage>
        <taxon>Bacteria</taxon>
        <taxon>Pseudomonadati</taxon>
        <taxon>Pseudomonadota</taxon>
        <taxon>Gammaproteobacteria</taxon>
        <taxon>Enterobacterales</taxon>
        <taxon>Enterobacteriaceae</taxon>
        <taxon>Klebsiella/Raoultella group</taxon>
        <taxon>Klebsiella</taxon>
        <taxon>Klebsiella pneumoniae complex</taxon>
    </lineage>
</organism>
<geneLocation type="plasmid" evidence="1">
    <name>p205880-2FIIK</name>
</geneLocation>
<accession>A0A6H0ABA0</accession>
<name>A0A6H0ABA0_KLEPN</name>
<proteinExistence type="predicted"/>
<sequence>MPPDADQFLQFPLAVFTLFEDLHLLVLHQLVKQGINQRDEPDTLFVHRQGTGDNNFVFIHQLLLQASQGDRFATCHHATDCYQSSFAYRPFI</sequence>
<evidence type="ECO:0000313" key="1">
    <source>
        <dbReference type="EMBL" id="QIS36894.1"/>
    </source>
</evidence>
<dbReference type="EMBL" id="MN824002">
    <property type="protein sequence ID" value="QIS36894.1"/>
    <property type="molecule type" value="Genomic_DNA"/>
</dbReference>
<protein>
    <submittedName>
        <fullName evidence="1">Uncharacterized protein</fullName>
    </submittedName>
</protein>
<dbReference type="AlphaFoldDB" id="A0A6H0ABA0"/>
<reference evidence="1" key="1">
    <citation type="submission" date="2019-12" db="EMBL/GenBank/DDBJ databases">
        <title>Complete sequence of Tn6502.</title>
        <authorList>
            <person name="Zhou D."/>
        </authorList>
    </citation>
    <scope>NUCLEOTIDE SEQUENCE</scope>
    <source>
        <strain evidence="1">N201205880</strain>
        <plasmid evidence="1">p205880-2FIIK</plasmid>
    </source>
</reference>
<keyword evidence="1" id="KW-0614">Plasmid</keyword>